<evidence type="ECO:0000313" key="3">
    <source>
        <dbReference type="Proteomes" id="UP001054252"/>
    </source>
</evidence>
<feature type="region of interest" description="Disordered" evidence="1">
    <location>
        <begin position="32"/>
        <end position="78"/>
    </location>
</feature>
<protein>
    <submittedName>
        <fullName evidence="2">Uncharacterized protein</fullName>
    </submittedName>
</protein>
<organism evidence="2 3">
    <name type="scientific">Rubroshorea leprosula</name>
    <dbReference type="NCBI Taxonomy" id="152421"/>
    <lineage>
        <taxon>Eukaryota</taxon>
        <taxon>Viridiplantae</taxon>
        <taxon>Streptophyta</taxon>
        <taxon>Embryophyta</taxon>
        <taxon>Tracheophyta</taxon>
        <taxon>Spermatophyta</taxon>
        <taxon>Magnoliopsida</taxon>
        <taxon>eudicotyledons</taxon>
        <taxon>Gunneridae</taxon>
        <taxon>Pentapetalae</taxon>
        <taxon>rosids</taxon>
        <taxon>malvids</taxon>
        <taxon>Malvales</taxon>
        <taxon>Dipterocarpaceae</taxon>
        <taxon>Rubroshorea</taxon>
    </lineage>
</organism>
<keyword evidence="3" id="KW-1185">Reference proteome</keyword>
<feature type="compositionally biased region" description="Acidic residues" evidence="1">
    <location>
        <begin position="44"/>
        <end position="61"/>
    </location>
</feature>
<proteinExistence type="predicted"/>
<reference evidence="2 3" key="1">
    <citation type="journal article" date="2021" name="Commun. Biol.">
        <title>The genome of Shorea leprosula (Dipterocarpaceae) highlights the ecological relevance of drought in aseasonal tropical rainforests.</title>
        <authorList>
            <person name="Ng K.K.S."/>
            <person name="Kobayashi M.J."/>
            <person name="Fawcett J.A."/>
            <person name="Hatakeyama M."/>
            <person name="Paape T."/>
            <person name="Ng C.H."/>
            <person name="Ang C.C."/>
            <person name="Tnah L.H."/>
            <person name="Lee C.T."/>
            <person name="Nishiyama T."/>
            <person name="Sese J."/>
            <person name="O'Brien M.J."/>
            <person name="Copetti D."/>
            <person name="Mohd Noor M.I."/>
            <person name="Ong R.C."/>
            <person name="Putra M."/>
            <person name="Sireger I.Z."/>
            <person name="Indrioko S."/>
            <person name="Kosugi Y."/>
            <person name="Izuno A."/>
            <person name="Isagi Y."/>
            <person name="Lee S.L."/>
            <person name="Shimizu K.K."/>
        </authorList>
    </citation>
    <scope>NUCLEOTIDE SEQUENCE [LARGE SCALE GENOMIC DNA]</scope>
    <source>
        <strain evidence="2">214</strain>
    </source>
</reference>
<dbReference type="EMBL" id="BPVZ01000056">
    <property type="protein sequence ID" value="GKV21208.1"/>
    <property type="molecule type" value="Genomic_DNA"/>
</dbReference>
<gene>
    <name evidence="2" type="ORF">SLEP1_g31204</name>
</gene>
<evidence type="ECO:0000256" key="1">
    <source>
        <dbReference type="SAM" id="MobiDB-lite"/>
    </source>
</evidence>
<sequence length="78" mass="8854">MLFQRITIKEIRSHLSNEEILKIVEEAKVPAPGSRSIEGFGWGGEEDGDAKEEEVKEDEDEYEKRVMETDASGEIKLT</sequence>
<dbReference type="Proteomes" id="UP001054252">
    <property type="component" value="Unassembled WGS sequence"/>
</dbReference>
<evidence type="ECO:0000313" key="2">
    <source>
        <dbReference type="EMBL" id="GKV21208.1"/>
    </source>
</evidence>
<name>A0AAV5K7N0_9ROSI</name>
<comment type="caution">
    <text evidence="2">The sequence shown here is derived from an EMBL/GenBank/DDBJ whole genome shotgun (WGS) entry which is preliminary data.</text>
</comment>
<dbReference type="AlphaFoldDB" id="A0AAV5K7N0"/>
<accession>A0AAV5K7N0</accession>